<dbReference type="RefSeq" id="WP_171474421.1">
    <property type="nucleotide sequence ID" value="NZ_CP053452.2"/>
</dbReference>
<keyword evidence="3" id="KW-1185">Reference proteome</keyword>
<evidence type="ECO:0000313" key="3">
    <source>
        <dbReference type="Proteomes" id="UP000503447"/>
    </source>
</evidence>
<accession>A0A6M5YZI0</accession>
<dbReference type="KEGG" id="ftj:FTUN_7071"/>
<organism evidence="2 3">
    <name type="scientific">Frigoriglobus tundricola</name>
    <dbReference type="NCBI Taxonomy" id="2774151"/>
    <lineage>
        <taxon>Bacteria</taxon>
        <taxon>Pseudomonadati</taxon>
        <taxon>Planctomycetota</taxon>
        <taxon>Planctomycetia</taxon>
        <taxon>Gemmatales</taxon>
        <taxon>Gemmataceae</taxon>
        <taxon>Frigoriglobus</taxon>
    </lineage>
</organism>
<sequence>MTRSFALAALAGILYATVAAHTVVAEEPKQTKTVDMNSSVPDLEKRQAFEGTGVILSQKEWERLAADWGIKDVPKVDFDKELLLVGTWRGTGFKFLSEVKNGNLSVELVGDKNVEPGFRYRIVSLQRAGITKFQGKELPK</sequence>
<dbReference type="AlphaFoldDB" id="A0A6M5YZI0"/>
<dbReference type="EMBL" id="CP053452">
    <property type="protein sequence ID" value="QJW99459.1"/>
    <property type="molecule type" value="Genomic_DNA"/>
</dbReference>
<evidence type="ECO:0000256" key="1">
    <source>
        <dbReference type="SAM" id="SignalP"/>
    </source>
</evidence>
<evidence type="ECO:0000313" key="2">
    <source>
        <dbReference type="EMBL" id="QJW99459.1"/>
    </source>
</evidence>
<proteinExistence type="predicted"/>
<feature type="chain" id="PRO_5026996540" evidence="1">
    <location>
        <begin position="26"/>
        <end position="140"/>
    </location>
</feature>
<feature type="signal peptide" evidence="1">
    <location>
        <begin position="1"/>
        <end position="25"/>
    </location>
</feature>
<gene>
    <name evidence="2" type="ORF">FTUN_7071</name>
</gene>
<keyword evidence="1" id="KW-0732">Signal</keyword>
<name>A0A6M5YZI0_9BACT</name>
<protein>
    <submittedName>
        <fullName evidence="2">Uncharacterized protein</fullName>
    </submittedName>
</protein>
<dbReference type="Proteomes" id="UP000503447">
    <property type="component" value="Chromosome"/>
</dbReference>
<reference evidence="3" key="1">
    <citation type="submission" date="2020-05" db="EMBL/GenBank/DDBJ databases">
        <title>Frigoriglobus tundricola gen. nov., sp. nov., a psychrotolerant cellulolytic planctomycete of the family Gemmataceae with two divergent copies of 16S rRNA gene.</title>
        <authorList>
            <person name="Kulichevskaya I.S."/>
            <person name="Ivanova A.A."/>
            <person name="Naumoff D.G."/>
            <person name="Beletsky A.V."/>
            <person name="Rijpstra W.I.C."/>
            <person name="Sinninghe Damste J.S."/>
            <person name="Mardanov A.V."/>
            <person name="Ravin N.V."/>
            <person name="Dedysh S.N."/>
        </authorList>
    </citation>
    <scope>NUCLEOTIDE SEQUENCE [LARGE SCALE GENOMIC DNA]</scope>
    <source>
        <strain evidence="3">PL17</strain>
    </source>
</reference>